<reference evidence="2 3" key="1">
    <citation type="submission" date="2019-01" db="EMBL/GenBank/DDBJ databases">
        <authorList>
            <person name="Li J."/>
        </authorList>
    </citation>
    <scope>NUCLEOTIDE SEQUENCE [LARGE SCALE GENOMIC DNA]</scope>
    <source>
        <strain evidence="2 3">CCUG 35506</strain>
    </source>
</reference>
<gene>
    <name evidence="2" type="ORF">ESP57_11110</name>
</gene>
<proteinExistence type="predicted"/>
<keyword evidence="3" id="KW-1185">Reference proteome</keyword>
<evidence type="ECO:0000256" key="1">
    <source>
        <dbReference type="SAM" id="MobiDB-lite"/>
    </source>
</evidence>
<dbReference type="AlphaFoldDB" id="A0A4Q2JN60"/>
<dbReference type="InterPro" id="IPR029058">
    <property type="entry name" value="AB_hydrolase_fold"/>
</dbReference>
<name>A0A4Q2JN60_9MICO</name>
<organism evidence="2 3">
    <name type="scientific">Agromyces fucosus</name>
    <dbReference type="NCBI Taxonomy" id="41985"/>
    <lineage>
        <taxon>Bacteria</taxon>
        <taxon>Bacillati</taxon>
        <taxon>Actinomycetota</taxon>
        <taxon>Actinomycetes</taxon>
        <taxon>Micrococcales</taxon>
        <taxon>Microbacteriaceae</taxon>
        <taxon>Agromyces</taxon>
    </lineage>
</organism>
<dbReference type="OrthoDB" id="4790882at2"/>
<feature type="region of interest" description="Disordered" evidence="1">
    <location>
        <begin position="207"/>
        <end position="238"/>
    </location>
</feature>
<protein>
    <recommendedName>
        <fullName evidence="4">Alpha/beta hydrolase</fullName>
    </recommendedName>
</protein>
<evidence type="ECO:0000313" key="2">
    <source>
        <dbReference type="EMBL" id="RXZ49452.1"/>
    </source>
</evidence>
<dbReference type="Gene3D" id="3.40.50.1820">
    <property type="entry name" value="alpha/beta hydrolase"/>
    <property type="match status" value="1"/>
</dbReference>
<feature type="compositionally biased region" description="Low complexity" evidence="1">
    <location>
        <begin position="212"/>
        <end position="225"/>
    </location>
</feature>
<sequence>MVSDWRERAGVISRGLAELDLREPAAGSWDMSSPTWGLANARVRLEEATDCAGHLREALIESAERYGASERVVEALWRIGAGPLAALAGGMVRVAFPSILLGGGVALGVMLGARALGWVTPLDAWLADQTHLLSDRGFVRAVRNAVDSVDELVAGALLVPPGLAVGVGAEIRAPEAASLALGIAGLFGATIGSRVLVEAPVRVSRRVSDGPADQSAAARATRADAPPVDGPVTAPSGVADLVDRIPTSDDGAQIRVERYGAAGDPRWIVYISGTADFTTTAGEETNDMTSNLHGIADDSPLDALRMAGADSGAVERAVRMALAEAGARPGDPLLPVGHSGGGIVAATLAADPELNVVAAVSVGGPVASAEVRGGVPVLTVEHEEDLVPATGGSGHPSLDRLTVSRSVLEPGIEHDAFAAHALVRYQETAALIDASEEQRLVAFRERVAAFTGGGAGEMTRWVATRELSPSTPGAARGR</sequence>
<accession>A0A4Q2JN60</accession>
<dbReference type="Proteomes" id="UP000292935">
    <property type="component" value="Unassembled WGS sequence"/>
</dbReference>
<evidence type="ECO:0008006" key="4">
    <source>
        <dbReference type="Google" id="ProtNLM"/>
    </source>
</evidence>
<dbReference type="SUPFAM" id="SSF53474">
    <property type="entry name" value="alpha/beta-Hydrolases"/>
    <property type="match status" value="1"/>
</dbReference>
<dbReference type="EMBL" id="SDPO01000002">
    <property type="protein sequence ID" value="RXZ49452.1"/>
    <property type="molecule type" value="Genomic_DNA"/>
</dbReference>
<evidence type="ECO:0000313" key="3">
    <source>
        <dbReference type="Proteomes" id="UP000292935"/>
    </source>
</evidence>
<comment type="caution">
    <text evidence="2">The sequence shown here is derived from an EMBL/GenBank/DDBJ whole genome shotgun (WGS) entry which is preliminary data.</text>
</comment>